<dbReference type="InterPro" id="IPR000073">
    <property type="entry name" value="AB_hydrolase_1"/>
</dbReference>
<feature type="domain" description="AB hydrolase-1" evidence="1">
    <location>
        <begin position="33"/>
        <end position="279"/>
    </location>
</feature>
<dbReference type="EMBL" id="CABFOC020000007">
    <property type="protein sequence ID" value="CAH0044883.1"/>
    <property type="molecule type" value="Genomic_DNA"/>
</dbReference>
<dbReference type="InterPro" id="IPR050266">
    <property type="entry name" value="AB_hydrolase_sf"/>
</dbReference>
<dbReference type="InterPro" id="IPR000639">
    <property type="entry name" value="Epox_hydrolase-like"/>
</dbReference>
<gene>
    <name evidence="2" type="ORF">CSOL1703_00010623</name>
</gene>
<reference evidence="2 3" key="2">
    <citation type="submission" date="2021-10" db="EMBL/GenBank/DDBJ databases">
        <authorList>
            <person name="Piombo E."/>
        </authorList>
    </citation>
    <scope>NUCLEOTIDE SEQUENCE [LARGE SCALE GENOMIC DNA]</scope>
</reference>
<dbReference type="GO" id="GO:0016020">
    <property type="term" value="C:membrane"/>
    <property type="evidence" value="ECO:0007669"/>
    <property type="project" value="TreeGrafter"/>
</dbReference>
<dbReference type="SUPFAM" id="SSF53474">
    <property type="entry name" value="alpha/beta-Hydrolases"/>
    <property type="match status" value="1"/>
</dbReference>
<dbReference type="AlphaFoldDB" id="A0A9N9W9W8"/>
<protein>
    <recommendedName>
        <fullName evidence="1">AB hydrolase-1 domain-containing protein</fullName>
    </recommendedName>
</protein>
<dbReference type="Pfam" id="PF12697">
    <property type="entry name" value="Abhydrolase_6"/>
    <property type="match status" value="1"/>
</dbReference>
<dbReference type="InterPro" id="IPR029058">
    <property type="entry name" value="AB_hydrolase_fold"/>
</dbReference>
<accession>A0A9N9W9W8</accession>
<dbReference type="OrthoDB" id="408373at2759"/>
<sequence>MISAQDWVAECETLVSRHNHRLAYRRRGNGPTVLLLHGFPTWSYDYASVATDLVRDHEVITLDFLGYGASDKPNPYQYSVDESADSVEDLLDHLSRPSVYLVMHDYGCIVGQELIDRHLNGKLRFEISGITVLNCGIVYSAYRPTLLQRVLNMPVVGKFVSGRITAAQARAGLNGVMGRGKLNDEEFANLWHGMSLRDGHKLAHLLIGYNNERGVHHKRWEAALSGWKGPLQLVWGLDDPVSGRHVLEQAKKVLPDASVVELEGVGHFPQVEAPKAVAGAIREVVGRQIYDSTHT</sequence>
<comment type="caution">
    <text evidence="2">The sequence shown here is derived from an EMBL/GenBank/DDBJ whole genome shotgun (WGS) entry which is preliminary data.</text>
</comment>
<dbReference type="Proteomes" id="UP000775872">
    <property type="component" value="Unassembled WGS sequence"/>
</dbReference>
<reference evidence="3" key="1">
    <citation type="submission" date="2019-06" db="EMBL/GenBank/DDBJ databases">
        <authorList>
            <person name="Broberg M."/>
        </authorList>
    </citation>
    <scope>NUCLEOTIDE SEQUENCE [LARGE SCALE GENOMIC DNA]</scope>
</reference>
<dbReference type="PRINTS" id="PR00412">
    <property type="entry name" value="EPOXHYDRLASE"/>
</dbReference>
<keyword evidence="3" id="KW-1185">Reference proteome</keyword>
<evidence type="ECO:0000313" key="2">
    <source>
        <dbReference type="EMBL" id="CAH0044883.1"/>
    </source>
</evidence>
<dbReference type="Gene3D" id="3.40.50.1820">
    <property type="entry name" value="alpha/beta hydrolase"/>
    <property type="match status" value="1"/>
</dbReference>
<proteinExistence type="predicted"/>
<dbReference type="GO" id="GO:0046464">
    <property type="term" value="P:acylglycerol catabolic process"/>
    <property type="evidence" value="ECO:0007669"/>
    <property type="project" value="TreeGrafter"/>
</dbReference>
<evidence type="ECO:0000259" key="1">
    <source>
        <dbReference type="Pfam" id="PF12697"/>
    </source>
</evidence>
<dbReference type="PANTHER" id="PTHR43798">
    <property type="entry name" value="MONOACYLGLYCEROL LIPASE"/>
    <property type="match status" value="1"/>
</dbReference>
<evidence type="ECO:0000313" key="3">
    <source>
        <dbReference type="Proteomes" id="UP000775872"/>
    </source>
</evidence>
<dbReference type="PANTHER" id="PTHR43798:SF33">
    <property type="entry name" value="HYDROLASE, PUTATIVE (AFU_ORTHOLOGUE AFUA_2G14860)-RELATED"/>
    <property type="match status" value="1"/>
</dbReference>
<name>A0A9N9W9W8_9HYPO</name>
<dbReference type="GO" id="GO:0047372">
    <property type="term" value="F:monoacylglycerol lipase activity"/>
    <property type="evidence" value="ECO:0007669"/>
    <property type="project" value="TreeGrafter"/>
</dbReference>
<organism evidence="2 3">
    <name type="scientific">Clonostachys solani</name>
    <dbReference type="NCBI Taxonomy" id="160281"/>
    <lineage>
        <taxon>Eukaryota</taxon>
        <taxon>Fungi</taxon>
        <taxon>Dikarya</taxon>
        <taxon>Ascomycota</taxon>
        <taxon>Pezizomycotina</taxon>
        <taxon>Sordariomycetes</taxon>
        <taxon>Hypocreomycetidae</taxon>
        <taxon>Hypocreales</taxon>
        <taxon>Bionectriaceae</taxon>
        <taxon>Clonostachys</taxon>
    </lineage>
</organism>